<evidence type="ECO:0000256" key="5">
    <source>
        <dbReference type="ARBA" id="ARBA00023136"/>
    </source>
</evidence>
<dbReference type="Gene3D" id="2.30.30.60">
    <property type="match status" value="1"/>
</dbReference>
<evidence type="ECO:0000259" key="7">
    <source>
        <dbReference type="Pfam" id="PF00924"/>
    </source>
</evidence>
<dbReference type="SUPFAM" id="SSF50182">
    <property type="entry name" value="Sm-like ribonucleoproteins"/>
    <property type="match status" value="1"/>
</dbReference>
<keyword evidence="3 6" id="KW-0812">Transmembrane</keyword>
<evidence type="ECO:0000313" key="9">
    <source>
        <dbReference type="Proteomes" id="UP000000674"/>
    </source>
</evidence>
<dbReference type="InterPro" id="IPR011066">
    <property type="entry name" value="MscS_channel_C_sf"/>
</dbReference>
<evidence type="ECO:0000256" key="3">
    <source>
        <dbReference type="ARBA" id="ARBA00022692"/>
    </source>
</evidence>
<dbReference type="InterPro" id="IPR045275">
    <property type="entry name" value="MscS_archaea/bacteria_type"/>
</dbReference>
<keyword evidence="9" id="KW-1185">Reference proteome</keyword>
<evidence type="ECO:0000256" key="2">
    <source>
        <dbReference type="ARBA" id="ARBA00022475"/>
    </source>
</evidence>
<dbReference type="PANTHER" id="PTHR30221">
    <property type="entry name" value="SMALL-CONDUCTANCE MECHANOSENSITIVE CHANNEL"/>
    <property type="match status" value="1"/>
</dbReference>
<organism evidence="8 9">
    <name type="scientific">Methanothrix thermoacetophila (strain DSM 6194 / JCM 14653 / NBRC 101360 / PT)</name>
    <name type="common">Methanosaeta thermophila</name>
    <dbReference type="NCBI Taxonomy" id="349307"/>
    <lineage>
        <taxon>Archaea</taxon>
        <taxon>Methanobacteriati</taxon>
        <taxon>Methanobacteriota</taxon>
        <taxon>Stenosarchaea group</taxon>
        <taxon>Methanomicrobia</taxon>
        <taxon>Methanotrichales</taxon>
        <taxon>Methanotrichaceae</taxon>
        <taxon>Methanothrix</taxon>
    </lineage>
</organism>
<proteinExistence type="predicted"/>
<keyword evidence="4 6" id="KW-1133">Transmembrane helix</keyword>
<dbReference type="Gene3D" id="3.30.70.100">
    <property type="match status" value="1"/>
</dbReference>
<dbReference type="GO" id="GO:0008381">
    <property type="term" value="F:mechanosensitive monoatomic ion channel activity"/>
    <property type="evidence" value="ECO:0007669"/>
    <property type="project" value="InterPro"/>
</dbReference>
<evidence type="ECO:0000256" key="6">
    <source>
        <dbReference type="SAM" id="Phobius"/>
    </source>
</evidence>
<gene>
    <name evidence="8" type="ordered locus">Mthe_0227</name>
</gene>
<dbReference type="SUPFAM" id="SSF82689">
    <property type="entry name" value="Mechanosensitive channel protein MscS (YggB), C-terminal domain"/>
    <property type="match status" value="1"/>
</dbReference>
<protein>
    <submittedName>
        <fullName evidence="8">MscS Mechanosensitive ion channel</fullName>
    </submittedName>
</protein>
<dbReference type="Proteomes" id="UP000000674">
    <property type="component" value="Chromosome"/>
</dbReference>
<comment type="subcellular location">
    <subcellularLocation>
        <location evidence="1">Cell membrane</location>
        <topology evidence="1">Multi-pass membrane protein</topology>
    </subcellularLocation>
</comment>
<evidence type="ECO:0000256" key="1">
    <source>
        <dbReference type="ARBA" id="ARBA00004651"/>
    </source>
</evidence>
<keyword evidence="2" id="KW-1003">Cell membrane</keyword>
<dbReference type="STRING" id="349307.Mthe_0227"/>
<evidence type="ECO:0000313" key="8">
    <source>
        <dbReference type="EMBL" id="ABK14025.1"/>
    </source>
</evidence>
<dbReference type="EMBL" id="CP000477">
    <property type="protein sequence ID" value="ABK14025.1"/>
    <property type="molecule type" value="Genomic_DNA"/>
</dbReference>
<dbReference type="Pfam" id="PF00924">
    <property type="entry name" value="MS_channel_2nd"/>
    <property type="match status" value="1"/>
</dbReference>
<dbReference type="AlphaFoldDB" id="A0B5Q1"/>
<accession>A0B5Q1</accession>
<dbReference type="InterPro" id="IPR023408">
    <property type="entry name" value="MscS_beta-dom_sf"/>
</dbReference>
<keyword evidence="5 6" id="KW-0472">Membrane</keyword>
<dbReference type="PANTHER" id="PTHR30221:SF1">
    <property type="entry name" value="SMALL-CONDUCTANCE MECHANOSENSITIVE CHANNEL"/>
    <property type="match status" value="1"/>
</dbReference>
<dbReference type="OrthoDB" id="121853at2157"/>
<dbReference type="HOGENOM" id="CLU_037945_3_0_2"/>
<sequence>MDPIALITDLVIICVILIGTQIAAKIADRMLQKYFLSFAERMLKNNILQAEHVEEERTRTFHIIIRRIVVASIYVAGIALVVLQIPQLYRIAIALLAGASLAGLAIGFAAKDALSNLISGVFIAVFQPIRVGDYVTFRNDYGYVEDITLRHTVICIWDKRRIVVPNSVISTEVIVNWSMRDPVSVWTVDFLIQDASNIDRAKSIILEIARSQPHVLKEMEIKVLLVESTKDGNKLRLYFNSLNRDLAFDTGCHILEEAKKAFMRERIS</sequence>
<evidence type="ECO:0000256" key="4">
    <source>
        <dbReference type="ARBA" id="ARBA00022989"/>
    </source>
</evidence>
<feature type="transmembrane region" description="Helical" evidence="6">
    <location>
        <begin position="64"/>
        <end position="85"/>
    </location>
</feature>
<dbReference type="InterPro" id="IPR006685">
    <property type="entry name" value="MscS_channel_2nd"/>
</dbReference>
<reference evidence="8 9" key="1">
    <citation type="submission" date="2006-10" db="EMBL/GenBank/DDBJ databases">
        <title>Complete sequence of Methanosaeta thermophila PT.</title>
        <authorList>
            <consortium name="US DOE Joint Genome Institute"/>
            <person name="Copeland A."/>
            <person name="Lucas S."/>
            <person name="Lapidus A."/>
            <person name="Barry K."/>
            <person name="Detter J.C."/>
            <person name="Glavina del Rio T."/>
            <person name="Hammon N."/>
            <person name="Israni S."/>
            <person name="Pitluck S."/>
            <person name="Chain P."/>
            <person name="Malfatti S."/>
            <person name="Shin M."/>
            <person name="Vergez L."/>
            <person name="Schmutz J."/>
            <person name="Larimer F."/>
            <person name="Land M."/>
            <person name="Hauser L."/>
            <person name="Kyrpides N."/>
            <person name="Kim E."/>
            <person name="Smith K.S."/>
            <person name="Ingram-Smith C."/>
            <person name="Richardson P."/>
        </authorList>
    </citation>
    <scope>NUCLEOTIDE SEQUENCE [LARGE SCALE GENOMIC DNA]</scope>
    <source>
        <strain evidence="9">DSM 6194 / JCM 14653 / NBRC 101360 / PT</strain>
    </source>
</reference>
<feature type="transmembrane region" description="Helical" evidence="6">
    <location>
        <begin position="91"/>
        <end position="110"/>
    </location>
</feature>
<name>A0B5Q1_METTP</name>
<feature type="transmembrane region" description="Helical" evidence="6">
    <location>
        <begin position="6"/>
        <end position="24"/>
    </location>
</feature>
<dbReference type="GO" id="GO:0005886">
    <property type="term" value="C:plasma membrane"/>
    <property type="evidence" value="ECO:0007669"/>
    <property type="project" value="UniProtKB-SubCell"/>
</dbReference>
<feature type="domain" description="Mechanosensitive ion channel MscS" evidence="7">
    <location>
        <begin position="112"/>
        <end position="178"/>
    </location>
</feature>
<dbReference type="RefSeq" id="WP_011695424.1">
    <property type="nucleotide sequence ID" value="NC_008553.1"/>
</dbReference>
<dbReference type="Gene3D" id="1.10.287.1260">
    <property type="match status" value="1"/>
</dbReference>
<dbReference type="GeneID" id="4462000"/>
<dbReference type="KEGG" id="mtp:Mthe_0227"/>
<dbReference type="InterPro" id="IPR010920">
    <property type="entry name" value="LSM_dom_sf"/>
</dbReference>